<dbReference type="InterPro" id="IPR001357">
    <property type="entry name" value="BRCT_dom"/>
</dbReference>
<dbReference type="EMBL" id="MCFJ01000008">
    <property type="protein sequence ID" value="ORY63448.1"/>
    <property type="molecule type" value="Genomic_DNA"/>
</dbReference>
<dbReference type="RefSeq" id="XP_040715105.1">
    <property type="nucleotide sequence ID" value="XM_040860491.1"/>
</dbReference>
<dbReference type="GO" id="GO:0007095">
    <property type="term" value="P:mitotic G2 DNA damage checkpoint signaling"/>
    <property type="evidence" value="ECO:0007669"/>
    <property type="project" value="TreeGrafter"/>
</dbReference>
<accession>A0A1Y2DW07</accession>
<feature type="compositionally biased region" description="Basic and acidic residues" evidence="2">
    <location>
        <begin position="808"/>
        <end position="821"/>
    </location>
</feature>
<dbReference type="GeneID" id="63776703"/>
<comment type="caution">
    <text evidence="4">The sequence shown here is derived from an EMBL/GenBank/DDBJ whole genome shotgun (WGS) entry which is preliminary data.</text>
</comment>
<dbReference type="SMART" id="SM00292">
    <property type="entry name" value="BRCT"/>
    <property type="match status" value="4"/>
</dbReference>
<dbReference type="Proteomes" id="UP000193689">
    <property type="component" value="Unassembled WGS sequence"/>
</dbReference>
<dbReference type="GO" id="GO:0006270">
    <property type="term" value="P:DNA replication initiation"/>
    <property type="evidence" value="ECO:0007669"/>
    <property type="project" value="TreeGrafter"/>
</dbReference>
<organism evidence="4 5">
    <name type="scientific">Pseudomassariella vexata</name>
    <dbReference type="NCBI Taxonomy" id="1141098"/>
    <lineage>
        <taxon>Eukaryota</taxon>
        <taxon>Fungi</taxon>
        <taxon>Dikarya</taxon>
        <taxon>Ascomycota</taxon>
        <taxon>Pezizomycotina</taxon>
        <taxon>Sordariomycetes</taxon>
        <taxon>Xylariomycetidae</taxon>
        <taxon>Amphisphaeriales</taxon>
        <taxon>Pseudomassariaceae</taxon>
        <taxon>Pseudomassariella</taxon>
    </lineage>
</organism>
<dbReference type="Gene3D" id="3.40.50.10190">
    <property type="entry name" value="BRCT domain"/>
    <property type="match status" value="4"/>
</dbReference>
<feature type="region of interest" description="Disordered" evidence="2">
    <location>
        <begin position="539"/>
        <end position="593"/>
    </location>
</feature>
<keyword evidence="5" id="KW-1185">Reference proteome</keyword>
<dbReference type="Pfam" id="PF12738">
    <property type="entry name" value="PTCB-BRCT"/>
    <property type="match status" value="3"/>
</dbReference>
<feature type="compositionally biased region" description="Low complexity" evidence="2">
    <location>
        <begin position="759"/>
        <end position="780"/>
    </location>
</feature>
<dbReference type="AlphaFoldDB" id="A0A1Y2DW07"/>
<sequence length="880" mass="96944">MESFPKPDGPEAFDAALPFKAVVICCTSVAADLRTELDHQAGQMGGTHKYDLTPDVTHLIVGEYNTPKYRHVARERPDVKPMAAGWIQAVRDLWVNDKEIDFHKLEAEWTLKPFETSGGLAQEDRGRLLCCLTGFLDSEQRQSIEDTVRANGGNYTGDLSKAVSHLIVYQPEGKKYKAAKNWGIPTVCIEWLQDSVERGMILDEKCYDPALPKGERGKGAWMPKEAKRILSGKRPREGPPAAPDDGRRKLRKTASMKLDKQSANLWDDILFKQPSANPQATQQRAGLEQRAVTMPVTAPAGSSLASFTVNHPLSLPQAGAGQSQPDGRIFSGCRFFVHGFSRQQSQVVYEHLESHGAQISSSLADAASPVHPEEQRFLLVPQSSQPNTHPLLPDGVHIVTEFYIERCIYYKRLFDPNEHVFGRPFPQFPIEGFQKLTISTAGFKDVQTHQVSKTVTQLGAEYRASLNRQSSLLICPSIDEVSKQKLDFCLLTKIPVVNMEWLYQCITTGFLVPWDKFLFPELKQRLSIDVDPALEKERQKLKRSRSEPAAKQKADFRAPPSKATVDRTAFENNTPLAQAREGSASEGKDPNESYYETARSNLADSVDGEQVAAPLTEVSENVLNKSPSAKLDQLDQPPRMPLQRFPTGGTIADSEGGDESDAASIRTDKAPSVPDVEAARNRKAEDAEMTQKRLADEAEAARKRKVEEEKTAERLALAKNLMSLVDATAEAAASEGNESFNQASAVGPKRRKREILGRAVSNVSATSSASAESSMTATATKVPQQPTARRVDSNKSAPGALGLLEGMLDGRDMSAETEGEKPPAATQLDYDNPEARKHRAAVVDRMMGNKKAAPRKSLEKPTLEGLKGDDPTSTRRSRRR</sequence>
<dbReference type="InterPro" id="IPR036420">
    <property type="entry name" value="BRCT_dom_sf"/>
</dbReference>
<feature type="domain" description="BRCT" evidence="3">
    <location>
        <begin position="325"/>
        <end position="421"/>
    </location>
</feature>
<keyword evidence="1" id="KW-0677">Repeat</keyword>
<dbReference type="InterPro" id="IPR059215">
    <property type="entry name" value="BRCT2_TopBP1-like"/>
</dbReference>
<evidence type="ECO:0000256" key="1">
    <source>
        <dbReference type="ARBA" id="ARBA00022737"/>
    </source>
</evidence>
<dbReference type="PROSITE" id="PS50172">
    <property type="entry name" value="BRCT"/>
    <property type="match status" value="4"/>
</dbReference>
<dbReference type="CDD" id="cd17731">
    <property type="entry name" value="BRCT_TopBP1_rpt2_like"/>
    <property type="match status" value="1"/>
</dbReference>
<dbReference type="InParanoid" id="A0A1Y2DW07"/>
<evidence type="ECO:0000313" key="4">
    <source>
        <dbReference type="EMBL" id="ORY63448.1"/>
    </source>
</evidence>
<feature type="domain" description="BRCT" evidence="3">
    <location>
        <begin position="14"/>
        <end position="87"/>
    </location>
</feature>
<dbReference type="PANTHER" id="PTHR13561">
    <property type="entry name" value="DNA REPLICATION REGULATOR DPB11-RELATED"/>
    <property type="match status" value="1"/>
</dbReference>
<reference evidence="4 5" key="1">
    <citation type="submission" date="2016-07" db="EMBL/GenBank/DDBJ databases">
        <title>Pervasive Adenine N6-methylation of Active Genes in Fungi.</title>
        <authorList>
            <consortium name="DOE Joint Genome Institute"/>
            <person name="Mondo S.J."/>
            <person name="Dannebaum R.O."/>
            <person name="Kuo R.C."/>
            <person name="Labutti K."/>
            <person name="Haridas S."/>
            <person name="Kuo A."/>
            <person name="Salamov A."/>
            <person name="Ahrendt S.R."/>
            <person name="Lipzen A."/>
            <person name="Sullivan W."/>
            <person name="Andreopoulos W.B."/>
            <person name="Clum A."/>
            <person name="Lindquist E."/>
            <person name="Daum C."/>
            <person name="Ramamoorthy G.K."/>
            <person name="Gryganskyi A."/>
            <person name="Culley D."/>
            <person name="Magnuson J.K."/>
            <person name="James T.Y."/>
            <person name="O'Malley M.A."/>
            <person name="Stajich J.E."/>
            <person name="Spatafora J.W."/>
            <person name="Visel A."/>
            <person name="Grigoriev I.V."/>
        </authorList>
    </citation>
    <scope>NUCLEOTIDE SEQUENCE [LARGE SCALE GENOMIC DNA]</scope>
    <source>
        <strain evidence="4 5">CBS 129021</strain>
    </source>
</reference>
<feature type="compositionally biased region" description="Basic and acidic residues" evidence="2">
    <location>
        <begin position="856"/>
        <end position="873"/>
    </location>
</feature>
<feature type="compositionally biased region" description="Basic and acidic residues" evidence="2">
    <location>
        <begin position="539"/>
        <end position="556"/>
    </location>
</feature>
<feature type="domain" description="BRCT" evidence="3">
    <location>
        <begin position="433"/>
        <end position="519"/>
    </location>
</feature>
<dbReference type="PANTHER" id="PTHR13561:SF20">
    <property type="entry name" value="DNA TOPOISOMERASE 2-BINDING PROTEIN 1"/>
    <property type="match status" value="1"/>
</dbReference>
<protein>
    <recommendedName>
        <fullName evidence="3">BRCT domain-containing protein</fullName>
    </recommendedName>
</protein>
<evidence type="ECO:0000256" key="2">
    <source>
        <dbReference type="SAM" id="MobiDB-lite"/>
    </source>
</evidence>
<dbReference type="OrthoDB" id="251770at2759"/>
<name>A0A1Y2DW07_9PEZI</name>
<feature type="region of interest" description="Disordered" evidence="2">
    <location>
        <begin position="213"/>
        <end position="250"/>
    </location>
</feature>
<evidence type="ECO:0000313" key="5">
    <source>
        <dbReference type="Proteomes" id="UP000193689"/>
    </source>
</evidence>
<dbReference type="GO" id="GO:0033314">
    <property type="term" value="P:mitotic DNA replication checkpoint signaling"/>
    <property type="evidence" value="ECO:0007669"/>
    <property type="project" value="TreeGrafter"/>
</dbReference>
<gene>
    <name evidence="4" type="ORF">BCR38DRAFT_436874</name>
</gene>
<evidence type="ECO:0000259" key="3">
    <source>
        <dbReference type="PROSITE" id="PS50172"/>
    </source>
</evidence>
<feature type="compositionally biased region" description="Basic and acidic residues" evidence="2">
    <location>
        <begin position="677"/>
        <end position="710"/>
    </location>
</feature>
<dbReference type="CDD" id="cd18433">
    <property type="entry name" value="BRCT_Rad4_rpt3"/>
    <property type="match status" value="1"/>
</dbReference>
<dbReference type="STRING" id="1141098.A0A1Y2DW07"/>
<dbReference type="SUPFAM" id="SSF52113">
    <property type="entry name" value="BRCT domain"/>
    <property type="match status" value="4"/>
</dbReference>
<feature type="region of interest" description="Disordered" evidence="2">
    <location>
        <begin position="619"/>
        <end position="710"/>
    </location>
</feature>
<feature type="domain" description="BRCT" evidence="3">
    <location>
        <begin position="132"/>
        <end position="209"/>
    </location>
</feature>
<feature type="compositionally biased region" description="Basic and acidic residues" evidence="2">
    <location>
        <begin position="213"/>
        <end position="228"/>
    </location>
</feature>
<dbReference type="FunCoup" id="A0A1Y2DW07">
    <property type="interactions" value="31"/>
</dbReference>
<feature type="region of interest" description="Disordered" evidence="2">
    <location>
        <begin position="729"/>
        <end position="880"/>
    </location>
</feature>
<proteinExistence type="predicted"/>